<dbReference type="InterPro" id="IPR044716">
    <property type="entry name" value="LEUNIG-like"/>
</dbReference>
<dbReference type="HOGENOM" id="CLU_409449_0_0_1"/>
<feature type="compositionally biased region" description="Low complexity" evidence="1">
    <location>
        <begin position="224"/>
        <end position="236"/>
    </location>
</feature>
<evidence type="ECO:0000313" key="2">
    <source>
        <dbReference type="EMBL" id="CCA75374.1"/>
    </source>
</evidence>
<evidence type="ECO:0008006" key="4">
    <source>
        <dbReference type="Google" id="ProtNLM"/>
    </source>
</evidence>
<comment type="caution">
    <text evidence="2">The sequence shown here is derived from an EMBL/GenBank/DDBJ whole genome shotgun (WGS) entry which is preliminary data.</text>
</comment>
<evidence type="ECO:0000256" key="1">
    <source>
        <dbReference type="SAM" id="MobiDB-lite"/>
    </source>
</evidence>
<evidence type="ECO:0000313" key="3">
    <source>
        <dbReference type="Proteomes" id="UP000007148"/>
    </source>
</evidence>
<dbReference type="STRING" id="1109443.G4TVN1"/>
<dbReference type="GO" id="GO:0003714">
    <property type="term" value="F:transcription corepressor activity"/>
    <property type="evidence" value="ECO:0007669"/>
    <property type="project" value="InterPro"/>
</dbReference>
<feature type="compositionally biased region" description="Polar residues" evidence="1">
    <location>
        <begin position="293"/>
        <end position="306"/>
    </location>
</feature>
<reference evidence="2 3" key="1">
    <citation type="journal article" date="2011" name="PLoS Pathog.">
        <title>Endophytic Life Strategies Decoded by Genome and Transcriptome Analyses of the Mutualistic Root Symbiont Piriformospora indica.</title>
        <authorList>
            <person name="Zuccaro A."/>
            <person name="Lahrmann U."/>
            <person name="Guldener U."/>
            <person name="Langen G."/>
            <person name="Pfiffi S."/>
            <person name="Biedenkopf D."/>
            <person name="Wong P."/>
            <person name="Samans B."/>
            <person name="Grimm C."/>
            <person name="Basiewicz M."/>
            <person name="Murat C."/>
            <person name="Martin F."/>
            <person name="Kogel K.H."/>
        </authorList>
    </citation>
    <scope>NUCLEOTIDE SEQUENCE [LARGE SCALE GENOMIC DNA]</scope>
    <source>
        <strain evidence="2 3">DSM 11827</strain>
    </source>
</reference>
<feature type="compositionally biased region" description="Pro residues" evidence="1">
    <location>
        <begin position="307"/>
        <end position="317"/>
    </location>
</feature>
<gene>
    <name evidence="2" type="ORF">PIIN_09358</name>
</gene>
<dbReference type="OMA" id="QSHWAQL"/>
<name>G4TVN1_SERID</name>
<proteinExistence type="predicted"/>
<feature type="region of interest" description="Disordered" evidence="1">
    <location>
        <begin position="257"/>
        <end position="339"/>
    </location>
</feature>
<protein>
    <recommendedName>
        <fullName evidence="4">LisH domain-containing protein</fullName>
    </recommendedName>
</protein>
<dbReference type="InParanoid" id="G4TVN1"/>
<dbReference type="EMBL" id="CAFZ01000440">
    <property type="protein sequence ID" value="CCA75374.1"/>
    <property type="molecule type" value="Genomic_DNA"/>
</dbReference>
<dbReference type="OrthoDB" id="5600002at2759"/>
<dbReference type="AlphaFoldDB" id="G4TVN1"/>
<feature type="region of interest" description="Disordered" evidence="1">
    <location>
        <begin position="376"/>
        <end position="609"/>
    </location>
</feature>
<dbReference type="Proteomes" id="UP000007148">
    <property type="component" value="Unassembled WGS sequence"/>
</dbReference>
<feature type="compositionally biased region" description="Pro residues" evidence="1">
    <location>
        <begin position="213"/>
        <end position="223"/>
    </location>
</feature>
<dbReference type="eggNOG" id="KOG0266">
    <property type="taxonomic scope" value="Eukaryota"/>
</dbReference>
<dbReference type="PANTHER" id="PTHR44376:SF5">
    <property type="entry name" value="TRANSCRIPTIONAL COREPRESSOR LEUNIG ISOFORM X1"/>
    <property type="match status" value="1"/>
</dbReference>
<feature type="compositionally biased region" description="Low complexity" evidence="1">
    <location>
        <begin position="493"/>
        <end position="555"/>
    </location>
</feature>
<accession>G4TVN1</accession>
<keyword evidence="3" id="KW-1185">Reference proteome</keyword>
<dbReference type="PANTHER" id="PTHR44376">
    <property type="entry name" value="TRANSCRIPTIONAL REGULATOR OF FILAMENTOUS GROWTH FLO8"/>
    <property type="match status" value="1"/>
</dbReference>
<feature type="region of interest" description="Disordered" evidence="1">
    <location>
        <begin position="155"/>
        <end position="244"/>
    </location>
</feature>
<feature type="compositionally biased region" description="Polar residues" evidence="1">
    <location>
        <begin position="376"/>
        <end position="392"/>
    </location>
</feature>
<organism evidence="2 3">
    <name type="scientific">Serendipita indica (strain DSM 11827)</name>
    <name type="common">Root endophyte fungus</name>
    <name type="synonym">Piriformospora indica</name>
    <dbReference type="NCBI Taxonomy" id="1109443"/>
    <lineage>
        <taxon>Eukaryota</taxon>
        <taxon>Fungi</taxon>
        <taxon>Dikarya</taxon>
        <taxon>Basidiomycota</taxon>
        <taxon>Agaricomycotina</taxon>
        <taxon>Agaricomycetes</taxon>
        <taxon>Sebacinales</taxon>
        <taxon>Serendipitaceae</taxon>
        <taxon>Serendipita</taxon>
    </lineage>
</organism>
<feature type="compositionally biased region" description="Basic and acidic residues" evidence="1">
    <location>
        <begin position="268"/>
        <end position="284"/>
    </location>
</feature>
<sequence length="671" mass="69283">MAAAQVVQQPTQTYLRDQRQMNITQNGHEMGFTETSAHLRKESKINDKQKPPVDSPEGLLYEWWTCFWEIYTARVQPEKSANPVAKEYAQRLPHLQKLAAHDQGALGPGPTLRPMGAARPLYMNGTGPHPAAVNGHGPPFPGGIPTMNGVAPTANMAGVSGAGPTPLQNPSLQHLGPPRPGQTRPYTGPGNPGMPSGAQFAHPGQARMVPNTGPHPPLPPNARPGPGASSSPQQSNGINLADIPPPQLQEYLSRMGHPMTNDANTLPEHVKEESLPKGDSPSDRKKPRRASQEPGNTLPSTPSITPVQPPGNIPPHPQALHPSAHHLGAPPYPDPLQTPTMAGQMAQLMQAQNQRLQSAPPPSQQANQQYFASLQQQAFTGYKPTQTSNGSMPPSIPNPSQPLNADPTGQFGRPPVGGTNLPKGAMLPPPLPNNASIPSPAAGGQVPSAKGTPIMSGAVPRGLGGIKDESSPSGVDGFSPEMARPASRPNPGSTPQAMPSAPTPSASAAGPAPTTGAPSTMSAPSPSQLATPQQTSRPQSQSPSATATARPSTATINGAPAVGSTPNQSAMLARSYPGAPSGPGNTLGGPPTNPSLAPGLLGGPSVNPATMDSNSNDLFGMALGVPFSGLDMQMMGFHEDSFSTLDFGLGIGTGEDTYNMFINDPADSVTG</sequence>